<evidence type="ECO:0000256" key="5">
    <source>
        <dbReference type="ARBA" id="ARBA00022946"/>
    </source>
</evidence>
<dbReference type="GO" id="GO:0006508">
    <property type="term" value="P:proteolysis"/>
    <property type="evidence" value="ECO:0007669"/>
    <property type="project" value="UniProtKB-KW"/>
</dbReference>
<comment type="subcellular location">
    <subcellularLocation>
        <location evidence="1">Membrane</location>
        <topology evidence="1">Multi-pass membrane protein</topology>
    </subcellularLocation>
</comment>
<feature type="transmembrane region" description="Helical" evidence="8">
    <location>
        <begin position="149"/>
        <end position="168"/>
    </location>
</feature>
<dbReference type="GO" id="GO:0016020">
    <property type="term" value="C:membrane"/>
    <property type="evidence" value="ECO:0007669"/>
    <property type="project" value="UniProtKB-SubCell"/>
</dbReference>
<keyword evidence="5" id="KW-0809">Transit peptide</keyword>
<feature type="transmembrane region" description="Helical" evidence="8">
    <location>
        <begin position="85"/>
        <end position="106"/>
    </location>
</feature>
<feature type="domain" description="Peptidase M50" evidence="9">
    <location>
        <begin position="123"/>
        <end position="284"/>
    </location>
</feature>
<evidence type="ECO:0000313" key="10">
    <source>
        <dbReference type="EMBL" id="QSG14323.1"/>
    </source>
</evidence>
<dbReference type="EMBL" id="CP064791">
    <property type="protein sequence ID" value="QSG14323.1"/>
    <property type="molecule type" value="Genomic_DNA"/>
</dbReference>
<keyword evidence="7 8" id="KW-0472">Membrane</keyword>
<reference evidence="10 11" key="1">
    <citation type="submission" date="2020-11" db="EMBL/GenBank/DDBJ databases">
        <title>Carbohydrate-dependent, anaerobic sulfur respiration: A novel catabolism in halophilic archaea.</title>
        <authorList>
            <person name="Sorokin D.Y."/>
            <person name="Messina E."/>
            <person name="Smedile F."/>
            <person name="La Cono V."/>
            <person name="Hallsworth J.E."/>
            <person name="Yakimov M.M."/>
        </authorList>
    </citation>
    <scope>NUCLEOTIDE SEQUENCE [LARGE SCALE GENOMIC DNA]</scope>
    <source>
        <strain evidence="10 11">HSR-Est</strain>
    </source>
</reference>
<keyword evidence="6 8" id="KW-1133">Transmembrane helix</keyword>
<evidence type="ECO:0000256" key="8">
    <source>
        <dbReference type="SAM" id="Phobius"/>
    </source>
</evidence>
<keyword evidence="4" id="KW-0378">Hydrolase</keyword>
<keyword evidence="3 8" id="KW-0812">Transmembrane</keyword>
<dbReference type="PANTHER" id="PTHR31412:SF0">
    <property type="entry name" value="ZINC METALLOPROTEASE EGY1, CHLOROPLASTIC-RELATED"/>
    <property type="match status" value="1"/>
</dbReference>
<dbReference type="AlphaFoldDB" id="A0A897NU50"/>
<dbReference type="Pfam" id="PF02163">
    <property type="entry name" value="Peptidase_M50"/>
    <property type="match status" value="1"/>
</dbReference>
<evidence type="ECO:0000256" key="3">
    <source>
        <dbReference type="ARBA" id="ARBA00022692"/>
    </source>
</evidence>
<dbReference type="GeneID" id="68857418"/>
<evidence type="ECO:0000256" key="2">
    <source>
        <dbReference type="ARBA" id="ARBA00022670"/>
    </source>
</evidence>
<feature type="transmembrane region" description="Helical" evidence="8">
    <location>
        <begin position="346"/>
        <end position="365"/>
    </location>
</feature>
<feature type="transmembrane region" description="Helical" evidence="8">
    <location>
        <begin position="118"/>
        <end position="137"/>
    </location>
</feature>
<dbReference type="RefSeq" id="WP_229122261.1">
    <property type="nucleotide sequence ID" value="NZ_CP064791.1"/>
</dbReference>
<feature type="transmembrane region" description="Helical" evidence="8">
    <location>
        <begin position="312"/>
        <end position="334"/>
    </location>
</feature>
<dbReference type="Proteomes" id="UP000663292">
    <property type="component" value="Chromosome"/>
</dbReference>
<dbReference type="InterPro" id="IPR044838">
    <property type="entry name" value="EGY1-like"/>
</dbReference>
<keyword evidence="11" id="KW-1185">Reference proteome</keyword>
<accession>A0A897NU50</accession>
<feature type="transmembrane region" description="Helical" evidence="8">
    <location>
        <begin position="246"/>
        <end position="267"/>
    </location>
</feature>
<dbReference type="InterPro" id="IPR008915">
    <property type="entry name" value="Peptidase_M50"/>
</dbReference>
<keyword evidence="2 10" id="KW-0645">Protease</keyword>
<protein>
    <submittedName>
        <fullName evidence="10">Membrane-associated protease RseP, regulator of RpoE activity in bacteria</fullName>
    </submittedName>
</protein>
<evidence type="ECO:0000256" key="6">
    <source>
        <dbReference type="ARBA" id="ARBA00022989"/>
    </source>
</evidence>
<sequence>MSDRLSVDGYPRPEALANTFYVYEVDRSDGAVRYYGEPLTPRDQVVDRVAPLFREQGYRVSLRYETGEHVLVAEQRTMGIDGIPWLNVVLFVATLATTLLAGARWYDLPIAENPLSILEAWPFAVAVLGVLGVHEFGHYALSRHHEVQATLPYFIPLPNVLGTLGAVIRMKDHLPSRKALFDIGVAGPLAGLVATVVVTAVGVTLPPIEVSSDALIRQVELGYPPLIQVIAAALGEPLGYEDPSLMVNPVVLGGWVGAFVTFLNLLPVGQLDGAHAVRALIGDRLDQVQLAVPVALFGVAGWQLLFGDVRAVGLWALWGVLALVLSRVGGARPIDESGVGPTRKAIALLTLLLGVLCFTPAPIVFTG</sequence>
<evidence type="ECO:0000259" key="9">
    <source>
        <dbReference type="Pfam" id="PF02163"/>
    </source>
</evidence>
<feature type="transmembrane region" description="Helical" evidence="8">
    <location>
        <begin position="288"/>
        <end position="306"/>
    </location>
</feature>
<name>A0A897NU50_9EURY</name>
<organism evidence="10 11">
    <name type="scientific">Halapricum desulfuricans</name>
    <dbReference type="NCBI Taxonomy" id="2841257"/>
    <lineage>
        <taxon>Archaea</taxon>
        <taxon>Methanobacteriati</taxon>
        <taxon>Methanobacteriota</taxon>
        <taxon>Stenosarchaea group</taxon>
        <taxon>Halobacteria</taxon>
        <taxon>Halobacteriales</taxon>
        <taxon>Haloarculaceae</taxon>
        <taxon>Halapricum</taxon>
    </lineage>
</organism>
<evidence type="ECO:0000256" key="4">
    <source>
        <dbReference type="ARBA" id="ARBA00022801"/>
    </source>
</evidence>
<evidence type="ECO:0000256" key="1">
    <source>
        <dbReference type="ARBA" id="ARBA00004141"/>
    </source>
</evidence>
<dbReference type="CDD" id="cd06160">
    <property type="entry name" value="S2P-M50_like_2"/>
    <property type="match status" value="1"/>
</dbReference>
<proteinExistence type="predicted"/>
<evidence type="ECO:0000256" key="7">
    <source>
        <dbReference type="ARBA" id="ARBA00023136"/>
    </source>
</evidence>
<gene>
    <name evidence="10" type="primary">rseP</name>
    <name evidence="10" type="ORF">HSEST_0779</name>
</gene>
<evidence type="ECO:0000313" key="11">
    <source>
        <dbReference type="Proteomes" id="UP000663292"/>
    </source>
</evidence>
<feature type="transmembrane region" description="Helical" evidence="8">
    <location>
        <begin position="180"/>
        <end position="205"/>
    </location>
</feature>
<dbReference type="PANTHER" id="PTHR31412">
    <property type="entry name" value="ZINC METALLOPROTEASE EGY1"/>
    <property type="match status" value="1"/>
</dbReference>
<dbReference type="GO" id="GO:0008233">
    <property type="term" value="F:peptidase activity"/>
    <property type="evidence" value="ECO:0007669"/>
    <property type="project" value="UniProtKB-KW"/>
</dbReference>